<dbReference type="AlphaFoldDB" id="A0A7W9JH00"/>
<keyword evidence="3" id="KW-1185">Reference proteome</keyword>
<dbReference type="Proteomes" id="UP000549971">
    <property type="component" value="Unassembled WGS sequence"/>
</dbReference>
<comment type="caution">
    <text evidence="2">The sequence shown here is derived from an EMBL/GenBank/DDBJ whole genome shotgun (WGS) entry which is preliminary data.</text>
</comment>
<evidence type="ECO:0000256" key="1">
    <source>
        <dbReference type="SAM" id="MobiDB-lite"/>
    </source>
</evidence>
<accession>A0A7W9JH00</accession>
<evidence type="ECO:0000313" key="3">
    <source>
        <dbReference type="Proteomes" id="UP000549971"/>
    </source>
</evidence>
<protein>
    <submittedName>
        <fullName evidence="2">Uncharacterized protein</fullName>
    </submittedName>
</protein>
<dbReference type="EMBL" id="JACHMY010000001">
    <property type="protein sequence ID" value="MBB5841675.1"/>
    <property type="molecule type" value="Genomic_DNA"/>
</dbReference>
<name>A0A7W9JH00_9ACTN</name>
<reference evidence="2 3" key="1">
    <citation type="submission" date="2020-08" db="EMBL/GenBank/DDBJ databases">
        <title>Sequencing the genomes of 1000 actinobacteria strains.</title>
        <authorList>
            <person name="Klenk H.-P."/>
        </authorList>
    </citation>
    <scope>NUCLEOTIDE SEQUENCE [LARGE SCALE GENOMIC DNA]</scope>
    <source>
        <strain evidence="2 3">DSM 28967</strain>
    </source>
</reference>
<feature type="region of interest" description="Disordered" evidence="1">
    <location>
        <begin position="95"/>
        <end position="119"/>
    </location>
</feature>
<proteinExistence type="predicted"/>
<organism evidence="2 3">
    <name type="scientific">Kribbella italica</name>
    <dbReference type="NCBI Taxonomy" id="1540520"/>
    <lineage>
        <taxon>Bacteria</taxon>
        <taxon>Bacillati</taxon>
        <taxon>Actinomycetota</taxon>
        <taxon>Actinomycetes</taxon>
        <taxon>Propionibacteriales</taxon>
        <taxon>Kribbellaceae</taxon>
        <taxon>Kribbella</taxon>
    </lineage>
</organism>
<gene>
    <name evidence="2" type="ORF">HDA39_008409</name>
</gene>
<sequence>MFELVVARRLFVPRIQAIRVDPAYELPTAIPLGRRQRTWLVAERIAFMTKLTEPLALVTDLVGEAARLCRGLAGIDEERRPMRSEFPMKVARSEPIRARRRAVQARPHQPDTGPAVELP</sequence>
<evidence type="ECO:0000313" key="2">
    <source>
        <dbReference type="EMBL" id="MBB5841675.1"/>
    </source>
</evidence>